<name>A0A0L1JN09_9RHOB</name>
<dbReference type="Gene3D" id="3.40.50.410">
    <property type="entry name" value="von Willebrand factor, type A domain"/>
    <property type="match status" value="1"/>
</dbReference>
<proteinExistence type="predicted"/>
<feature type="domain" description="VWFA" evidence="1">
    <location>
        <begin position="160"/>
        <end position="357"/>
    </location>
</feature>
<dbReference type="InterPro" id="IPR012905">
    <property type="entry name" value="PA-IL"/>
</dbReference>
<dbReference type="EMBL" id="AQQZ01000007">
    <property type="protein sequence ID" value="KNG92793.1"/>
    <property type="molecule type" value="Genomic_DNA"/>
</dbReference>
<evidence type="ECO:0000259" key="1">
    <source>
        <dbReference type="PROSITE" id="PS50234"/>
    </source>
</evidence>
<dbReference type="Gene3D" id="2.60.120.430">
    <property type="entry name" value="Galactose-binding lectin"/>
    <property type="match status" value="1"/>
</dbReference>
<dbReference type="InterPro" id="IPR002035">
    <property type="entry name" value="VWF_A"/>
</dbReference>
<evidence type="ECO:0000313" key="2">
    <source>
        <dbReference type="EMBL" id="KNG92793.1"/>
    </source>
</evidence>
<dbReference type="STRING" id="1317121.ATO11_15080"/>
<dbReference type="Pfam" id="PF07828">
    <property type="entry name" value="PA-IL"/>
    <property type="match status" value="1"/>
</dbReference>
<dbReference type="InterPro" id="IPR036465">
    <property type="entry name" value="vWFA_dom_sf"/>
</dbReference>
<organism evidence="2 3">
    <name type="scientific">Pseudaestuariivita atlantica</name>
    <dbReference type="NCBI Taxonomy" id="1317121"/>
    <lineage>
        <taxon>Bacteria</taxon>
        <taxon>Pseudomonadati</taxon>
        <taxon>Pseudomonadota</taxon>
        <taxon>Alphaproteobacteria</taxon>
        <taxon>Rhodobacterales</taxon>
        <taxon>Paracoccaceae</taxon>
        <taxon>Pseudaestuariivita</taxon>
    </lineage>
</organism>
<protein>
    <recommendedName>
        <fullName evidence="1">VWFA domain-containing protein</fullName>
    </recommendedName>
</protein>
<comment type="caution">
    <text evidence="2">The sequence shown here is derived from an EMBL/GenBank/DDBJ whole genome shotgun (WGS) entry which is preliminary data.</text>
</comment>
<reference evidence="2 3" key="1">
    <citation type="journal article" date="2015" name="Int. J. Syst. Evol. Microbiol.">
        <title>Aestuariivita atlantica sp. nov., isolated from deep sea sediment of the Atlantic Ocean.</title>
        <authorList>
            <person name="Li G."/>
            <person name="Lai Q."/>
            <person name="Du Y."/>
            <person name="Liu X."/>
            <person name="Sun F."/>
            <person name="Shao Z."/>
        </authorList>
    </citation>
    <scope>NUCLEOTIDE SEQUENCE [LARGE SCALE GENOMIC DNA]</scope>
    <source>
        <strain evidence="2 3">22II-S11-z3</strain>
    </source>
</reference>
<dbReference type="SUPFAM" id="SSF53300">
    <property type="entry name" value="vWA-like"/>
    <property type="match status" value="1"/>
</dbReference>
<evidence type="ECO:0000313" key="3">
    <source>
        <dbReference type="Proteomes" id="UP000036938"/>
    </source>
</evidence>
<accession>A0A0L1JN09</accession>
<gene>
    <name evidence="2" type="ORF">ATO11_15080</name>
</gene>
<sequence>MEFKPGDEFTIFAEGKIANQGPTNLRVPPEGSGVIAEKHSSFPAKGFAKHGLIGRIKADDGTAQMFAVTSETQTIKVEKSGNLSFIVNDNEGMYGDNGGSFDVTISRLSKDPGHTRGSLEVLNESRMNMRPLSEGGHRPYDQHQVHELREPIHVQTPRTTVEIVFDASGSMDTEIELNDRTEKRIDVARFLAKKTAWAAIPPQCILALRVFGPKLPGAEEQTRSNGDSYFTTLMSPPHLAEEHDQVAGALQEVHASGATPIAASLARVPDDLGGTDPESHRIVALFTDGDENCDGNVDEAIQYLTTTGHDVVLNIVGLNISDDAHKEKFERWAAAGNGTYFDAGHPQAMQRSMALAVNAPFTVTSTSTGEMVFKGHVSGESAALDPGEYTVSIGRNFRTNVEIEPGQKTRIVVGH</sequence>
<keyword evidence="3" id="KW-1185">Reference proteome</keyword>
<dbReference type="AlphaFoldDB" id="A0A0L1JN09"/>
<dbReference type="Proteomes" id="UP000036938">
    <property type="component" value="Unassembled WGS sequence"/>
</dbReference>
<dbReference type="PROSITE" id="PS50234">
    <property type="entry name" value="VWFA"/>
    <property type="match status" value="1"/>
</dbReference>